<evidence type="ECO:0000313" key="2">
    <source>
        <dbReference type="EMBL" id="RDX71563.1"/>
    </source>
</evidence>
<dbReference type="EMBL" id="QJKJ01011281">
    <property type="protein sequence ID" value="RDX71563.1"/>
    <property type="molecule type" value="Genomic_DNA"/>
</dbReference>
<keyword evidence="3" id="KW-1185">Reference proteome</keyword>
<organism evidence="2 3">
    <name type="scientific">Mucuna pruriens</name>
    <name type="common">Velvet bean</name>
    <name type="synonym">Dolichos pruriens</name>
    <dbReference type="NCBI Taxonomy" id="157652"/>
    <lineage>
        <taxon>Eukaryota</taxon>
        <taxon>Viridiplantae</taxon>
        <taxon>Streptophyta</taxon>
        <taxon>Embryophyta</taxon>
        <taxon>Tracheophyta</taxon>
        <taxon>Spermatophyta</taxon>
        <taxon>Magnoliopsida</taxon>
        <taxon>eudicotyledons</taxon>
        <taxon>Gunneridae</taxon>
        <taxon>Pentapetalae</taxon>
        <taxon>rosids</taxon>
        <taxon>fabids</taxon>
        <taxon>Fabales</taxon>
        <taxon>Fabaceae</taxon>
        <taxon>Papilionoideae</taxon>
        <taxon>50 kb inversion clade</taxon>
        <taxon>NPAAA clade</taxon>
        <taxon>indigoferoid/millettioid clade</taxon>
        <taxon>Phaseoleae</taxon>
        <taxon>Mucuna</taxon>
    </lineage>
</organism>
<sequence>MGPTRRRARKGFGFRGRFGARSPGGFPSDGECGRGDYSLSISPFRYTSLGTPPALAYTQPQLRVAAAEEAQSLRGAGQGRYLRWAQQRQNAHMNVLREIEEVIWSYQLWMELDV</sequence>
<gene>
    <name evidence="2" type="ORF">CR513_49075</name>
</gene>
<feature type="compositionally biased region" description="Basic residues" evidence="1">
    <location>
        <begin position="1"/>
        <end position="12"/>
    </location>
</feature>
<feature type="region of interest" description="Disordered" evidence="1">
    <location>
        <begin position="1"/>
        <end position="31"/>
    </location>
</feature>
<dbReference type="Proteomes" id="UP000257109">
    <property type="component" value="Unassembled WGS sequence"/>
</dbReference>
<proteinExistence type="predicted"/>
<reference evidence="2" key="1">
    <citation type="submission" date="2018-05" db="EMBL/GenBank/DDBJ databases">
        <title>Draft genome of Mucuna pruriens seed.</title>
        <authorList>
            <person name="Nnadi N.E."/>
            <person name="Vos R."/>
            <person name="Hasami M.H."/>
            <person name="Devisetty U.K."/>
            <person name="Aguiy J.C."/>
        </authorList>
    </citation>
    <scope>NUCLEOTIDE SEQUENCE [LARGE SCALE GENOMIC DNA]</scope>
    <source>
        <strain evidence="2">JCA_2017</strain>
    </source>
</reference>
<evidence type="ECO:0000256" key="1">
    <source>
        <dbReference type="SAM" id="MobiDB-lite"/>
    </source>
</evidence>
<dbReference type="AlphaFoldDB" id="A0A371F049"/>
<protein>
    <submittedName>
        <fullName evidence="2">Uncharacterized protein</fullName>
    </submittedName>
</protein>
<name>A0A371F049_MUCPR</name>
<evidence type="ECO:0000313" key="3">
    <source>
        <dbReference type="Proteomes" id="UP000257109"/>
    </source>
</evidence>
<feature type="compositionally biased region" description="Low complexity" evidence="1">
    <location>
        <begin position="15"/>
        <end position="26"/>
    </location>
</feature>
<comment type="caution">
    <text evidence="2">The sequence shown here is derived from an EMBL/GenBank/DDBJ whole genome shotgun (WGS) entry which is preliminary data.</text>
</comment>
<accession>A0A371F049</accession>
<feature type="non-terminal residue" evidence="2">
    <location>
        <position position="1"/>
    </location>
</feature>